<evidence type="ECO:0008006" key="17">
    <source>
        <dbReference type="Google" id="ProtNLM"/>
    </source>
</evidence>
<evidence type="ECO:0000256" key="4">
    <source>
        <dbReference type="ARBA" id="ARBA00022741"/>
    </source>
</evidence>
<feature type="compositionally biased region" description="Polar residues" evidence="11">
    <location>
        <begin position="61"/>
        <end position="87"/>
    </location>
</feature>
<feature type="region of interest" description="Disordered" evidence="11">
    <location>
        <begin position="1"/>
        <end position="270"/>
    </location>
</feature>
<feature type="compositionally biased region" description="Acidic residues" evidence="11">
    <location>
        <begin position="133"/>
        <end position="143"/>
    </location>
</feature>
<evidence type="ECO:0000256" key="9">
    <source>
        <dbReference type="ARBA" id="ARBA00022840"/>
    </source>
</evidence>
<dbReference type="InterPro" id="IPR038718">
    <property type="entry name" value="SNF2-like_sf"/>
</dbReference>
<dbReference type="GO" id="GO:0008270">
    <property type="term" value="F:zinc ion binding"/>
    <property type="evidence" value="ECO:0007669"/>
    <property type="project" value="UniProtKB-KW"/>
</dbReference>
<dbReference type="CDD" id="cd18008">
    <property type="entry name" value="DEXDc_SHPRH-like"/>
    <property type="match status" value="1"/>
</dbReference>
<feature type="domain" description="Helicase C-terminal" evidence="14">
    <location>
        <begin position="764"/>
        <end position="921"/>
    </location>
</feature>
<dbReference type="InterPro" id="IPR001650">
    <property type="entry name" value="Helicase_C-like"/>
</dbReference>
<organism evidence="15 16">
    <name type="scientific">Daldinia eschscholtzii</name>
    <dbReference type="NCBI Taxonomy" id="292717"/>
    <lineage>
        <taxon>Eukaryota</taxon>
        <taxon>Fungi</taxon>
        <taxon>Dikarya</taxon>
        <taxon>Ascomycota</taxon>
        <taxon>Pezizomycotina</taxon>
        <taxon>Sordariomycetes</taxon>
        <taxon>Xylariomycetidae</taxon>
        <taxon>Xylariales</taxon>
        <taxon>Hypoxylaceae</taxon>
        <taxon>Daldinia</taxon>
    </lineage>
</organism>
<comment type="similarity">
    <text evidence="2">Belongs to the SNF2/RAD54 helicase family.</text>
</comment>
<dbReference type="PANTHER" id="PTHR45626:SF12">
    <property type="entry name" value="DNA REPAIR PROTEIN RAD16"/>
    <property type="match status" value="1"/>
</dbReference>
<dbReference type="AlphaFoldDB" id="A0AAX6MRD7"/>
<dbReference type="CDD" id="cd18793">
    <property type="entry name" value="SF2_C_SNF"/>
    <property type="match status" value="1"/>
</dbReference>
<dbReference type="SMART" id="SM00490">
    <property type="entry name" value="HELICc"/>
    <property type="match status" value="1"/>
</dbReference>
<evidence type="ECO:0000256" key="3">
    <source>
        <dbReference type="ARBA" id="ARBA00022723"/>
    </source>
</evidence>
<dbReference type="Pfam" id="PF00271">
    <property type="entry name" value="Helicase_C"/>
    <property type="match status" value="1"/>
</dbReference>
<evidence type="ECO:0000256" key="2">
    <source>
        <dbReference type="ARBA" id="ARBA00007025"/>
    </source>
</evidence>
<dbReference type="PROSITE" id="PS00690">
    <property type="entry name" value="DEAH_ATP_HELICASE"/>
    <property type="match status" value="1"/>
</dbReference>
<proteinExistence type="inferred from homology"/>
<keyword evidence="8" id="KW-0862">Zinc</keyword>
<name>A0AAX6MRD7_9PEZI</name>
<evidence type="ECO:0000259" key="14">
    <source>
        <dbReference type="PROSITE" id="PS51194"/>
    </source>
</evidence>
<dbReference type="EMBL" id="JBANMG010000004">
    <property type="protein sequence ID" value="KAK6954742.1"/>
    <property type="molecule type" value="Genomic_DNA"/>
</dbReference>
<dbReference type="InterPro" id="IPR017907">
    <property type="entry name" value="Znf_RING_CS"/>
</dbReference>
<evidence type="ECO:0000256" key="5">
    <source>
        <dbReference type="ARBA" id="ARBA00022771"/>
    </source>
</evidence>
<evidence type="ECO:0000256" key="10">
    <source>
        <dbReference type="PROSITE-ProRule" id="PRU00175"/>
    </source>
</evidence>
<dbReference type="Proteomes" id="UP001369815">
    <property type="component" value="Unassembled WGS sequence"/>
</dbReference>
<evidence type="ECO:0000256" key="1">
    <source>
        <dbReference type="ARBA" id="ARBA00004123"/>
    </source>
</evidence>
<dbReference type="CDD" id="cd16567">
    <property type="entry name" value="RING-HC_RAD16-like"/>
    <property type="match status" value="1"/>
</dbReference>
<dbReference type="Pfam" id="PF00176">
    <property type="entry name" value="SNF2-rel_dom"/>
    <property type="match status" value="1"/>
</dbReference>
<dbReference type="InterPro" id="IPR049730">
    <property type="entry name" value="SNF2/RAD54-like_C"/>
</dbReference>
<keyword evidence="6" id="KW-0378">Hydrolase</keyword>
<comment type="caution">
    <text evidence="15">The sequence shown here is derived from an EMBL/GenBank/DDBJ whole genome shotgun (WGS) entry which is preliminary data.</text>
</comment>
<keyword evidence="9" id="KW-0067">ATP-binding</keyword>
<gene>
    <name evidence="15" type="ORF">Daesc_004711</name>
</gene>
<keyword evidence="4" id="KW-0547">Nucleotide-binding</keyword>
<reference evidence="15 16" key="1">
    <citation type="journal article" date="2024" name="Front Chem Biol">
        <title>Unveiling the potential of Daldinia eschscholtzii MFLUCC 19-0629 through bioactivity and bioinformatics studies for enhanced sustainable agriculture production.</title>
        <authorList>
            <person name="Brooks S."/>
            <person name="Weaver J.A."/>
            <person name="Klomchit A."/>
            <person name="Alharthi S.A."/>
            <person name="Onlamun T."/>
            <person name="Nurani R."/>
            <person name="Vong T.K."/>
            <person name="Alberti F."/>
            <person name="Greco C."/>
        </authorList>
    </citation>
    <scope>NUCLEOTIDE SEQUENCE [LARGE SCALE GENOMIC DNA]</scope>
    <source>
        <strain evidence="15">MFLUCC 19-0629</strain>
    </source>
</reference>
<dbReference type="InterPro" id="IPR013083">
    <property type="entry name" value="Znf_RING/FYVE/PHD"/>
</dbReference>
<dbReference type="InterPro" id="IPR050628">
    <property type="entry name" value="SNF2_RAD54_helicase_TF"/>
</dbReference>
<evidence type="ECO:0000256" key="6">
    <source>
        <dbReference type="ARBA" id="ARBA00022801"/>
    </source>
</evidence>
<feature type="compositionally biased region" description="Acidic residues" evidence="11">
    <location>
        <begin position="222"/>
        <end position="235"/>
    </location>
</feature>
<dbReference type="GO" id="GO:0016787">
    <property type="term" value="F:hydrolase activity"/>
    <property type="evidence" value="ECO:0007669"/>
    <property type="project" value="UniProtKB-KW"/>
</dbReference>
<dbReference type="GO" id="GO:0008094">
    <property type="term" value="F:ATP-dependent activity, acting on DNA"/>
    <property type="evidence" value="ECO:0007669"/>
    <property type="project" value="TreeGrafter"/>
</dbReference>
<evidence type="ECO:0000313" key="15">
    <source>
        <dbReference type="EMBL" id="KAK6954742.1"/>
    </source>
</evidence>
<evidence type="ECO:0000313" key="16">
    <source>
        <dbReference type="Proteomes" id="UP001369815"/>
    </source>
</evidence>
<sequence>MAPLTRRSKAAGGSSAIDSASTPASQPALPQRRGRSSKAATIDSNSTSSAPTPATTISDSEYSTPATSNAVTPAPSVTNKSTQLGSRTRSRLVVELPDLPKDSIATGSKSNGPGSSTSSKVTTRRRSAPIAYTEEDSEDDVNMEEVPHENPGPAKGKMILGRKRPSAAITHNSDAESDFTSPSTRVLKKPKLTDPQSDDESDSELDYEEPIDDMSDVSSTEAVEDISESDSDDPIAETHIAPRAVPRAAQHRWPNSRRRLGRRRPMDRKERLRMKLTKHHPELETMWPDLENMPVLKAKKAEQPTTISRQLKPFQLEGLAWMKAMELTKWKGGLLGDEMGLGKTIQAVSLIMSDYPAKAPSLVLMPPVALMQWTSEIESYTNGKLKTLVFHGTNAKAKKLTTKELKKFDVILMSYNTLESLFRKQEKGFKRKEGTYMEKSAIHQIKFHRVILDEAHCIKVSLQNLSVSTPKLTDRQQSRNTMTAKACFALKVEYRWCLTGTPLQNRIGEFFSLLRFLKVTPFAEYFCKECPCANLEWSADENKNCKDCGHYMMLHVSVFNQELLHPISRSGNHGEGKEALGKLRLLTDRIMLRRLKKDHTNAMELPVKEIRVDRQFLSEEENDFANSITDNSQRKFDTYVAQGVLLNNYANIFGLIMQMRQVANHPDLILKKNAEGGQNVLVCCICDEPAEEAIRSKCKHDFCRSCAQHYVNSQEAPDCPRCHISLSIDLEQPEIEQDAMLVKKSSIINRIKMENWTSSSKIELLVHELHRLRSDSASHKSIIFSQFTTMLQLIEWRLRRAGITTVMLDGSMTPAQRQASIDHFMQNVDVECFLVSLKAGGVALNLTEASRVFIVDPWWNPAAEWQSADRCHRIGQTRPCIIKRLCIEDSVESRIVALQEKKANMINSTVNSDEASLEALTHADLQFLFKGS</sequence>
<evidence type="ECO:0000256" key="7">
    <source>
        <dbReference type="ARBA" id="ARBA00022806"/>
    </source>
</evidence>
<feature type="domain" description="Helicase ATP-binding" evidence="13">
    <location>
        <begin position="324"/>
        <end position="520"/>
    </location>
</feature>
<dbReference type="Gene3D" id="3.40.50.10810">
    <property type="entry name" value="Tandem AAA-ATPase domain"/>
    <property type="match status" value="1"/>
</dbReference>
<dbReference type="PROSITE" id="PS00518">
    <property type="entry name" value="ZF_RING_1"/>
    <property type="match status" value="1"/>
</dbReference>
<feature type="compositionally biased region" description="Low complexity" evidence="11">
    <location>
        <begin position="43"/>
        <end position="60"/>
    </location>
</feature>
<dbReference type="PROSITE" id="PS51194">
    <property type="entry name" value="HELICASE_CTER"/>
    <property type="match status" value="1"/>
</dbReference>
<keyword evidence="16" id="KW-1185">Reference proteome</keyword>
<dbReference type="Pfam" id="PF00097">
    <property type="entry name" value="zf-C3HC4"/>
    <property type="match status" value="1"/>
</dbReference>
<dbReference type="GO" id="GO:0005634">
    <property type="term" value="C:nucleus"/>
    <property type="evidence" value="ECO:0007669"/>
    <property type="project" value="UniProtKB-SubCell"/>
</dbReference>
<evidence type="ECO:0000256" key="11">
    <source>
        <dbReference type="SAM" id="MobiDB-lite"/>
    </source>
</evidence>
<dbReference type="GO" id="GO:0004386">
    <property type="term" value="F:helicase activity"/>
    <property type="evidence" value="ECO:0007669"/>
    <property type="project" value="UniProtKB-KW"/>
</dbReference>
<dbReference type="GO" id="GO:0006289">
    <property type="term" value="P:nucleotide-excision repair"/>
    <property type="evidence" value="ECO:0007669"/>
    <property type="project" value="TreeGrafter"/>
</dbReference>
<accession>A0AAX6MRD7</accession>
<keyword evidence="7" id="KW-0347">Helicase</keyword>
<evidence type="ECO:0000259" key="13">
    <source>
        <dbReference type="PROSITE" id="PS51192"/>
    </source>
</evidence>
<feature type="compositionally biased region" description="Low complexity" evidence="11">
    <location>
        <begin position="106"/>
        <end position="121"/>
    </location>
</feature>
<dbReference type="InterPro" id="IPR000330">
    <property type="entry name" value="SNF2_N"/>
</dbReference>
<dbReference type="SMART" id="SM00487">
    <property type="entry name" value="DEXDc"/>
    <property type="match status" value="1"/>
</dbReference>
<dbReference type="Gene3D" id="3.40.50.300">
    <property type="entry name" value="P-loop containing nucleotide triphosphate hydrolases"/>
    <property type="match status" value="1"/>
</dbReference>
<dbReference type="PROSITE" id="PS51192">
    <property type="entry name" value="HELICASE_ATP_BIND_1"/>
    <property type="match status" value="1"/>
</dbReference>
<dbReference type="SMART" id="SM00184">
    <property type="entry name" value="RING"/>
    <property type="match status" value="1"/>
</dbReference>
<feature type="domain" description="RING-type" evidence="12">
    <location>
        <begin position="683"/>
        <end position="723"/>
    </location>
</feature>
<dbReference type="GO" id="GO:0005524">
    <property type="term" value="F:ATP binding"/>
    <property type="evidence" value="ECO:0007669"/>
    <property type="project" value="UniProtKB-KW"/>
</dbReference>
<evidence type="ECO:0000259" key="12">
    <source>
        <dbReference type="PROSITE" id="PS50089"/>
    </source>
</evidence>
<keyword evidence="5 10" id="KW-0863">Zinc-finger</keyword>
<comment type="subcellular location">
    <subcellularLocation>
        <location evidence="1">Nucleus</location>
    </subcellularLocation>
</comment>
<dbReference type="PROSITE" id="PS50089">
    <property type="entry name" value="ZF_RING_2"/>
    <property type="match status" value="1"/>
</dbReference>
<feature type="compositionally biased region" description="Basic residues" evidence="11">
    <location>
        <begin position="254"/>
        <end position="270"/>
    </location>
</feature>
<feature type="compositionally biased region" description="Acidic residues" evidence="11">
    <location>
        <begin position="196"/>
        <end position="215"/>
    </location>
</feature>
<dbReference type="InterPro" id="IPR027417">
    <property type="entry name" value="P-loop_NTPase"/>
</dbReference>
<dbReference type="Gene3D" id="3.30.40.10">
    <property type="entry name" value="Zinc/RING finger domain, C3HC4 (zinc finger)"/>
    <property type="match status" value="1"/>
</dbReference>
<dbReference type="InterPro" id="IPR014001">
    <property type="entry name" value="Helicase_ATP-bd"/>
</dbReference>
<feature type="compositionally biased region" description="Low complexity" evidence="11">
    <location>
        <begin position="10"/>
        <end position="21"/>
    </location>
</feature>
<dbReference type="InterPro" id="IPR002464">
    <property type="entry name" value="DNA/RNA_helicase_DEAH_CS"/>
</dbReference>
<dbReference type="SUPFAM" id="SSF57850">
    <property type="entry name" value="RING/U-box"/>
    <property type="match status" value="1"/>
</dbReference>
<evidence type="ECO:0000256" key="8">
    <source>
        <dbReference type="ARBA" id="ARBA00022833"/>
    </source>
</evidence>
<dbReference type="InterPro" id="IPR018957">
    <property type="entry name" value="Znf_C3HC4_RING-type"/>
</dbReference>
<protein>
    <recommendedName>
        <fullName evidence="17">DNA repair protein RAD16</fullName>
    </recommendedName>
</protein>
<keyword evidence="3" id="KW-0479">Metal-binding</keyword>
<dbReference type="InterPro" id="IPR001841">
    <property type="entry name" value="Znf_RING"/>
</dbReference>
<dbReference type="PANTHER" id="PTHR45626">
    <property type="entry name" value="TRANSCRIPTION TERMINATION FACTOR 2-RELATED"/>
    <property type="match status" value="1"/>
</dbReference>
<dbReference type="SUPFAM" id="SSF52540">
    <property type="entry name" value="P-loop containing nucleoside triphosphate hydrolases"/>
    <property type="match status" value="2"/>
</dbReference>